<dbReference type="SMART" id="SM00636">
    <property type="entry name" value="Glyco_18"/>
    <property type="match status" value="1"/>
</dbReference>
<dbReference type="Pfam" id="PF02839">
    <property type="entry name" value="CBM_5_12"/>
    <property type="match status" value="1"/>
</dbReference>
<keyword evidence="2" id="KW-0378">Hydrolase</keyword>
<keyword evidence="4" id="KW-0119">Carbohydrate metabolism</keyword>
<organism evidence="8 9">
    <name type="scientific">Haloferax mediterranei (strain ATCC 33500 / DSM 1411 / JCM 8866 / NBRC 14739 / NCIMB 2177 / R-4)</name>
    <name type="common">Halobacterium mediterranei</name>
    <dbReference type="NCBI Taxonomy" id="523841"/>
    <lineage>
        <taxon>Archaea</taxon>
        <taxon>Methanobacteriati</taxon>
        <taxon>Methanobacteriota</taxon>
        <taxon>Stenosarchaea group</taxon>
        <taxon>Halobacteria</taxon>
        <taxon>Halobacteriales</taxon>
        <taxon>Haloferacaceae</taxon>
        <taxon>Haloferax</taxon>
    </lineage>
</organism>
<dbReference type="GO" id="GO:0005975">
    <property type="term" value="P:carbohydrate metabolic process"/>
    <property type="evidence" value="ECO:0007669"/>
    <property type="project" value="InterPro"/>
</dbReference>
<dbReference type="SUPFAM" id="SSF54556">
    <property type="entry name" value="Chitinase insertion domain"/>
    <property type="match status" value="1"/>
</dbReference>
<reference evidence="8 9" key="1">
    <citation type="journal article" date="2012" name="J. Bacteriol.">
        <title>Complete genome sequence of the metabolically versatile halophilic archaeon Haloferax mediterranei, a poly(3-hydroxybutyrate-co-3-hydroxyvalerate) producer.</title>
        <authorList>
            <person name="Han J."/>
            <person name="Zhang F."/>
            <person name="Hou J."/>
            <person name="Liu X."/>
            <person name="Li M."/>
            <person name="Liu H."/>
            <person name="Cai L."/>
            <person name="Zhang B."/>
            <person name="Chen Y."/>
            <person name="Zhou J."/>
            <person name="Hu S."/>
            <person name="Xiang H."/>
        </authorList>
    </citation>
    <scope>NUCLEOTIDE SEQUENCE [LARGE SCALE GENOMIC DNA]</scope>
    <source>
        <strain evidence="9">ATCC 33500 / DSM 1411 / JCM 8866 / NBRC 14739 / NCIMB 2177 / R-4</strain>
        <plasmid evidence="9">pHM300</plasmid>
    </source>
</reference>
<dbReference type="Gene3D" id="3.20.20.80">
    <property type="entry name" value="Glycosidases"/>
    <property type="match status" value="1"/>
</dbReference>
<dbReference type="PANTHER" id="PTHR11177:SF317">
    <property type="entry name" value="CHITINASE 12-RELATED"/>
    <property type="match status" value="1"/>
</dbReference>
<feature type="domain" description="GH18" evidence="7">
    <location>
        <begin position="181"/>
        <end position="550"/>
    </location>
</feature>
<dbReference type="InterPro" id="IPR006311">
    <property type="entry name" value="TAT_signal"/>
</dbReference>
<dbReference type="PANTHER" id="PTHR11177">
    <property type="entry name" value="CHITINASE"/>
    <property type="match status" value="1"/>
</dbReference>
<dbReference type="InterPro" id="IPR050314">
    <property type="entry name" value="Glycosyl_Hydrlase_18"/>
</dbReference>
<evidence type="ECO:0000256" key="3">
    <source>
        <dbReference type="ARBA" id="ARBA00023024"/>
    </source>
</evidence>
<dbReference type="SUPFAM" id="SSF49299">
    <property type="entry name" value="PKD domain"/>
    <property type="match status" value="1"/>
</dbReference>
<accession>I3R9G6</accession>
<dbReference type="Gene3D" id="2.10.10.20">
    <property type="entry name" value="Carbohydrate-binding module superfamily 5/12"/>
    <property type="match status" value="1"/>
</dbReference>
<dbReference type="InterPro" id="IPR000601">
    <property type="entry name" value="PKD_dom"/>
</dbReference>
<dbReference type="Gene3D" id="3.10.50.10">
    <property type="match status" value="1"/>
</dbReference>
<dbReference type="Gene3D" id="2.60.40.10">
    <property type="entry name" value="Immunoglobulins"/>
    <property type="match status" value="1"/>
</dbReference>
<dbReference type="GO" id="GO:0004553">
    <property type="term" value="F:hydrolase activity, hydrolyzing O-glycosyl compounds"/>
    <property type="evidence" value="ECO:0007669"/>
    <property type="project" value="InterPro"/>
</dbReference>
<evidence type="ECO:0000313" key="8">
    <source>
        <dbReference type="EMBL" id="AFK20876.1"/>
    </source>
</evidence>
<gene>
    <name evidence="8" type="primary">chiD</name>
    <name evidence="8" type="ordered locus">HFX_5039</name>
</gene>
<dbReference type="SMART" id="SM00495">
    <property type="entry name" value="ChtBD3"/>
    <property type="match status" value="1"/>
</dbReference>
<evidence type="ECO:0000259" key="6">
    <source>
        <dbReference type="PROSITE" id="PS50093"/>
    </source>
</evidence>
<keyword evidence="5" id="KW-0326">Glycosidase</keyword>
<dbReference type="InterPro" id="IPR001579">
    <property type="entry name" value="Glyco_hydro_18_chit_AS"/>
</dbReference>
<name>I3R9G6_HALMT</name>
<dbReference type="Proteomes" id="UP000006469">
    <property type="component" value="Plasmid pHM300"/>
</dbReference>
<dbReference type="SUPFAM" id="SSF51445">
    <property type="entry name" value="(Trans)glycosidases"/>
    <property type="match status" value="1"/>
</dbReference>
<evidence type="ECO:0000313" key="9">
    <source>
        <dbReference type="Proteomes" id="UP000006469"/>
    </source>
</evidence>
<dbReference type="CDD" id="cd06548">
    <property type="entry name" value="GH18_chitinase"/>
    <property type="match status" value="1"/>
</dbReference>
<dbReference type="Pfam" id="PF00704">
    <property type="entry name" value="Glyco_hydro_18"/>
    <property type="match status" value="1"/>
</dbReference>
<dbReference type="InterPro" id="IPR011583">
    <property type="entry name" value="Chitinase_II/V-like_cat"/>
</dbReference>
<dbReference type="PROSITE" id="PS51318">
    <property type="entry name" value="TAT"/>
    <property type="match status" value="1"/>
</dbReference>
<dbReference type="PROSITE" id="PS01095">
    <property type="entry name" value="GH18_1"/>
    <property type="match status" value="1"/>
</dbReference>
<proteinExistence type="inferred from homology"/>
<dbReference type="InterPro" id="IPR029070">
    <property type="entry name" value="Chitinase_insertion_sf"/>
</dbReference>
<dbReference type="Pfam" id="PF18911">
    <property type="entry name" value="PKD_4"/>
    <property type="match status" value="1"/>
</dbReference>
<dbReference type="InterPro" id="IPR022409">
    <property type="entry name" value="PKD/Chitinase_dom"/>
</dbReference>
<dbReference type="GO" id="GO:0006032">
    <property type="term" value="P:chitin catabolic process"/>
    <property type="evidence" value="ECO:0007669"/>
    <property type="project" value="UniProtKB-KW"/>
</dbReference>
<protein>
    <submittedName>
        <fullName evidence="8">Chitinase</fullName>
    </submittedName>
</protein>
<dbReference type="InterPro" id="IPR013783">
    <property type="entry name" value="Ig-like_fold"/>
</dbReference>
<evidence type="ECO:0000259" key="7">
    <source>
        <dbReference type="PROSITE" id="PS51910"/>
    </source>
</evidence>
<dbReference type="KEGG" id="hme:HFX_5039"/>
<dbReference type="InterPro" id="IPR017853">
    <property type="entry name" value="GH"/>
</dbReference>
<dbReference type="InterPro" id="IPR003610">
    <property type="entry name" value="CBM5/12"/>
</dbReference>
<dbReference type="GO" id="GO:0030246">
    <property type="term" value="F:carbohydrate binding"/>
    <property type="evidence" value="ECO:0007669"/>
    <property type="project" value="InterPro"/>
</dbReference>
<comment type="similarity">
    <text evidence="1">Belongs to the glycosyl hydrolase 18 family. Chitinase class II subfamily.</text>
</comment>
<evidence type="ECO:0000256" key="2">
    <source>
        <dbReference type="ARBA" id="ARBA00022801"/>
    </source>
</evidence>
<dbReference type="SUPFAM" id="SSF51055">
    <property type="entry name" value="Carbohydrate binding domain"/>
    <property type="match status" value="1"/>
</dbReference>
<evidence type="ECO:0000256" key="1">
    <source>
        <dbReference type="ARBA" id="ARBA00009121"/>
    </source>
</evidence>
<dbReference type="SMART" id="SM00089">
    <property type="entry name" value="PKD"/>
    <property type="match status" value="1"/>
</dbReference>
<dbReference type="InterPro" id="IPR035986">
    <property type="entry name" value="PKD_dom_sf"/>
</dbReference>
<evidence type="ECO:0000256" key="5">
    <source>
        <dbReference type="ARBA" id="ARBA00023295"/>
    </source>
</evidence>
<evidence type="ECO:0000256" key="4">
    <source>
        <dbReference type="ARBA" id="ARBA00023277"/>
    </source>
</evidence>
<dbReference type="PROSITE" id="PS50093">
    <property type="entry name" value="PKD"/>
    <property type="match status" value="1"/>
</dbReference>
<dbReference type="InterPro" id="IPR036573">
    <property type="entry name" value="CBM_sf_5/12"/>
</dbReference>
<dbReference type="GO" id="GO:0005576">
    <property type="term" value="C:extracellular region"/>
    <property type="evidence" value="ECO:0007669"/>
    <property type="project" value="InterPro"/>
</dbReference>
<dbReference type="PROSITE" id="PS51910">
    <property type="entry name" value="GH18_2"/>
    <property type="match status" value="1"/>
</dbReference>
<keyword evidence="8" id="KW-0614">Plasmid</keyword>
<dbReference type="AlphaFoldDB" id="I3R9G6"/>
<keyword evidence="3" id="KW-0146">Chitin degradation</keyword>
<dbReference type="CDD" id="cd12215">
    <property type="entry name" value="ChiC_BD"/>
    <property type="match status" value="1"/>
</dbReference>
<geneLocation type="plasmid" evidence="8 9">
    <name>pHM300</name>
</geneLocation>
<dbReference type="EMBL" id="CP001870">
    <property type="protein sequence ID" value="AFK20876.1"/>
    <property type="molecule type" value="Genomic_DNA"/>
</dbReference>
<feature type="domain" description="PKD" evidence="6">
    <location>
        <begin position="94"/>
        <end position="177"/>
    </location>
</feature>
<dbReference type="CDD" id="cd00146">
    <property type="entry name" value="PKD"/>
    <property type="match status" value="1"/>
</dbReference>
<dbReference type="HOGENOM" id="CLU_002833_14_4_2"/>
<keyword evidence="3" id="KW-0624">Polysaccharide degradation</keyword>
<dbReference type="GO" id="GO:0008061">
    <property type="term" value="F:chitin binding"/>
    <property type="evidence" value="ECO:0007669"/>
    <property type="project" value="InterPro"/>
</dbReference>
<dbReference type="InterPro" id="IPR001223">
    <property type="entry name" value="Glyco_hydro18_cat"/>
</dbReference>
<dbReference type="SMR" id="I3R9G6"/>
<sequence length="550" mass="61174">MRRRKRSARTMKQSRRDYLRNTSALLALLGGAGTAVAAETPPKWDPEATYTGGDRVTYNGYIWEAKWWTRGTEPSTDASVWKQIEPVDDGGDGPKASFTASDLVINPGQTVEFDASGSGDTATEYDWDFGDGATGSGKVVSHTYDSVGEYTVKLTVTDDSGATGSTTKVITASDGGMPTDKRVVGYYMQWAQWDREYTPGDIPLDKVTHVNYAFLTVKQDGAVDYINENAAYRVLKPESWHDHKGFNEIVDDPTTKFLFSIGGWNDSKYFSNAAETEASRQRFAKTAVEIMREHNFDGLDIDWEYPGGGGKSGNIVRDGDKKRYSDLLDAVRAELDAAEQEDGQEYLLTTALSADPKKNNGLDHQRNTGLLDFVNVMTYDFHGAFDDYTNHQSPLYFKENDPSPRAEDFNVDAAMSYWANTAFDSSQLSMGLPFYGRSFGNVASSDNGGLYQSFEGSPDGTWGQDNGIMEFWDINKNLEPSSEYDYHWDDTAKVPWIYSNNSDVLVSYDNPKSIGIKTDYAVNNDIGGMMFWAFSGDKNEVLLDTLLEHL</sequence>